<gene>
    <name evidence="2" type="primary">dsrJ</name>
    <name evidence="2" type="ORF">H9962_01350</name>
</gene>
<evidence type="ECO:0000256" key="1">
    <source>
        <dbReference type="SAM" id="Phobius"/>
    </source>
</evidence>
<keyword evidence="1" id="KW-1133">Transmembrane helix</keyword>
<evidence type="ECO:0000313" key="2">
    <source>
        <dbReference type="EMBL" id="HJA07827.1"/>
    </source>
</evidence>
<dbReference type="Proteomes" id="UP000824225">
    <property type="component" value="Unassembled WGS sequence"/>
</dbReference>
<sequence length="145" mass="16525">MYNAKYIIPGLVVFVGIFTLPIWLNLCSPKYVYPEVAKPRGQVTLYGGSEPVVVDAGAACVEPRDWMRANHMSLLLDWRDEALRDEKRVYVASNGKEWNTSLQNTCMACHANKAEFCDKCHDQNSVNPYCWDCHVIPQGNNHEFE</sequence>
<dbReference type="InterPro" id="IPR036280">
    <property type="entry name" value="Multihaem_cyt_sf"/>
</dbReference>
<dbReference type="SUPFAM" id="SSF48695">
    <property type="entry name" value="Multiheme cytochromes"/>
    <property type="match status" value="1"/>
</dbReference>
<feature type="transmembrane region" description="Helical" evidence="1">
    <location>
        <begin position="6"/>
        <end position="24"/>
    </location>
</feature>
<keyword evidence="1" id="KW-0812">Transmembrane</keyword>
<protein>
    <submittedName>
        <fullName evidence="2">Sulfate reduction electron transfer complex DsrMKJOP subunit DsrJ</fullName>
    </submittedName>
</protein>
<dbReference type="AlphaFoldDB" id="A0A9D2HC96"/>
<reference evidence="2" key="1">
    <citation type="journal article" date="2021" name="PeerJ">
        <title>Extensive microbial diversity within the chicken gut microbiome revealed by metagenomics and culture.</title>
        <authorList>
            <person name="Gilroy R."/>
            <person name="Ravi A."/>
            <person name="Getino M."/>
            <person name="Pursley I."/>
            <person name="Horton D.L."/>
            <person name="Alikhan N.F."/>
            <person name="Baker D."/>
            <person name="Gharbi K."/>
            <person name="Hall N."/>
            <person name="Watson M."/>
            <person name="Adriaenssens E.M."/>
            <person name="Foster-Nyarko E."/>
            <person name="Jarju S."/>
            <person name="Secka A."/>
            <person name="Antonio M."/>
            <person name="Oren A."/>
            <person name="Chaudhuri R.R."/>
            <person name="La Ragione R."/>
            <person name="Hildebrand F."/>
            <person name="Pallen M.J."/>
        </authorList>
    </citation>
    <scope>NUCLEOTIDE SEQUENCE</scope>
    <source>
        <strain evidence="2">CHK186-16707</strain>
    </source>
</reference>
<evidence type="ECO:0000313" key="3">
    <source>
        <dbReference type="Proteomes" id="UP000824225"/>
    </source>
</evidence>
<keyword evidence="1" id="KW-0472">Membrane</keyword>
<dbReference type="InterPro" id="IPR047668">
    <property type="entry name" value="DsrJ"/>
</dbReference>
<comment type="caution">
    <text evidence="2">The sequence shown here is derived from an EMBL/GenBank/DDBJ whole genome shotgun (WGS) entry which is preliminary data.</text>
</comment>
<dbReference type="EMBL" id="DXAN01000003">
    <property type="protein sequence ID" value="HJA07827.1"/>
    <property type="molecule type" value="Genomic_DNA"/>
</dbReference>
<organism evidence="2 3">
    <name type="scientific">Candidatus Mailhella merdigallinarum</name>
    <dbReference type="NCBI Taxonomy" id="2838658"/>
    <lineage>
        <taxon>Bacteria</taxon>
        <taxon>Pseudomonadati</taxon>
        <taxon>Thermodesulfobacteriota</taxon>
        <taxon>Desulfovibrionia</taxon>
        <taxon>Desulfovibrionales</taxon>
        <taxon>Desulfovibrionaceae</taxon>
        <taxon>Mailhella</taxon>
    </lineage>
</organism>
<proteinExistence type="predicted"/>
<dbReference type="NCBIfam" id="NF038038">
    <property type="entry name" value="cytoc_DsrJ"/>
    <property type="match status" value="1"/>
</dbReference>
<accession>A0A9D2HC96</accession>
<name>A0A9D2HC96_9BACT</name>
<reference evidence="2" key="2">
    <citation type="submission" date="2021-04" db="EMBL/GenBank/DDBJ databases">
        <authorList>
            <person name="Gilroy R."/>
        </authorList>
    </citation>
    <scope>NUCLEOTIDE SEQUENCE</scope>
    <source>
        <strain evidence="2">CHK186-16707</strain>
    </source>
</reference>